<evidence type="ECO:0000256" key="1">
    <source>
        <dbReference type="ARBA" id="ARBA00004141"/>
    </source>
</evidence>
<feature type="signal peptide" evidence="20">
    <location>
        <begin position="1"/>
        <end position="28"/>
    </location>
</feature>
<keyword evidence="12 18" id="KW-0186">Copper</keyword>
<comment type="cofactor">
    <cofactor evidence="18">
        <name>Cu cation</name>
        <dbReference type="ChEBI" id="CHEBI:23378"/>
    </cofactor>
    <text evidence="18">Binds a copper A center.</text>
</comment>
<dbReference type="InterPro" id="IPR014222">
    <property type="entry name" value="Cyt_c_oxidase_su2"/>
</dbReference>
<dbReference type="SUPFAM" id="SSF81464">
    <property type="entry name" value="Cytochrome c oxidase subunit II-like, transmembrane region"/>
    <property type="match status" value="1"/>
</dbReference>
<evidence type="ECO:0000256" key="17">
    <source>
        <dbReference type="RuleBase" id="RU000456"/>
    </source>
</evidence>
<dbReference type="InterPro" id="IPR036909">
    <property type="entry name" value="Cyt_c-like_dom_sf"/>
</dbReference>
<comment type="catalytic activity">
    <reaction evidence="15 18">
        <text>4 Fe(II)-[cytochrome c] + O2 + 8 H(+)(in) = 4 Fe(III)-[cytochrome c] + 2 H2O + 4 H(+)(out)</text>
        <dbReference type="Rhea" id="RHEA:11436"/>
        <dbReference type="Rhea" id="RHEA-COMP:10350"/>
        <dbReference type="Rhea" id="RHEA-COMP:14399"/>
        <dbReference type="ChEBI" id="CHEBI:15377"/>
        <dbReference type="ChEBI" id="CHEBI:15378"/>
        <dbReference type="ChEBI" id="CHEBI:15379"/>
        <dbReference type="ChEBI" id="CHEBI:29033"/>
        <dbReference type="ChEBI" id="CHEBI:29034"/>
        <dbReference type="EC" id="7.1.1.9"/>
    </reaction>
</comment>
<sequence>GTMMEKRSRHLPLLTLLSMLFGSPAAMADWTALNLTRGVTPIANQVYDLHMIILWVCIIIGIIVFGAMAWSIIYHRKSKGAQPATFHESTKLEILWTMIPFVILIAIAVPATSTLLFMSDTSTDAEVTIKVTGHQWKWQYEYVDDGINFISNLHPDHNDARQLGSGIEVASVDNYLLDVDEAVVVPINRKIRFLLTASDVIHAWWVPELGQKQDAIPGFINEMWTKIEKEGTYRGQCAELCGKDHGFMPVVVKAVSDEDYASWKQDKQAAAAAAAASSDREWSQDELMVKGESVYKTSCLVCHGDKGQGGVGKPIAGSAIATGDIAKHLEVIIKGVPGTAMAPYASILNDVDIAAVTTYQRNAFGNSADSVQ</sequence>
<dbReference type="PANTHER" id="PTHR22888">
    <property type="entry name" value="CYTOCHROME C OXIDASE, SUBUNIT II"/>
    <property type="match status" value="1"/>
</dbReference>
<comment type="caution">
    <text evidence="24">The sequence shown here is derived from an EMBL/GenBank/DDBJ whole genome shotgun (WGS) entry which is preliminary data.</text>
</comment>
<evidence type="ECO:0000256" key="5">
    <source>
        <dbReference type="ARBA" id="ARBA00022660"/>
    </source>
</evidence>
<feature type="chain" id="PRO_5013250346" description="Cytochrome c oxidase subunit 2" evidence="20">
    <location>
        <begin position="29"/>
        <end position="372"/>
    </location>
</feature>
<evidence type="ECO:0000313" key="24">
    <source>
        <dbReference type="EMBL" id="OOZ35847.1"/>
    </source>
</evidence>
<evidence type="ECO:0000259" key="21">
    <source>
        <dbReference type="PROSITE" id="PS50857"/>
    </source>
</evidence>
<dbReference type="PROSITE" id="PS00078">
    <property type="entry name" value="COX2"/>
    <property type="match status" value="1"/>
</dbReference>
<keyword evidence="11 16" id="KW-0408">Iron</keyword>
<evidence type="ECO:0000256" key="8">
    <source>
        <dbReference type="ARBA" id="ARBA00022967"/>
    </source>
</evidence>
<keyword evidence="13 19" id="KW-0472">Membrane</keyword>
<dbReference type="InterPro" id="IPR009056">
    <property type="entry name" value="Cyt_c-like_dom"/>
</dbReference>
<evidence type="ECO:0000256" key="12">
    <source>
        <dbReference type="ARBA" id="ARBA00023008"/>
    </source>
</evidence>
<feature type="domain" description="Cytochrome oxidase subunit II transmembrane region profile" evidence="22">
    <location>
        <begin position="27"/>
        <end position="122"/>
    </location>
</feature>
<evidence type="ECO:0000259" key="23">
    <source>
        <dbReference type="PROSITE" id="PS51007"/>
    </source>
</evidence>
<keyword evidence="20" id="KW-0732">Signal</keyword>
<gene>
    <name evidence="24" type="ORF">BOW52_11095</name>
</gene>
<comment type="subcellular location">
    <subcellularLocation>
        <location evidence="17">Cell membrane</location>
        <topology evidence="17">Multi-pass membrane protein</topology>
    </subcellularLocation>
    <subcellularLocation>
        <location evidence="1">Membrane</location>
        <topology evidence="1">Multi-pass membrane protein</topology>
    </subcellularLocation>
</comment>
<feature type="transmembrane region" description="Helical" evidence="19">
    <location>
        <begin position="94"/>
        <end position="118"/>
    </location>
</feature>
<feature type="domain" description="Cytochrome c" evidence="23">
    <location>
        <begin position="286"/>
        <end position="364"/>
    </location>
</feature>
<keyword evidence="6 17" id="KW-0812">Transmembrane</keyword>
<dbReference type="EMBL" id="MPRK01000368">
    <property type="protein sequence ID" value="OOZ35847.1"/>
    <property type="molecule type" value="Genomic_DNA"/>
</dbReference>
<dbReference type="Pfam" id="PF00116">
    <property type="entry name" value="COX2"/>
    <property type="match status" value="1"/>
</dbReference>
<proteinExistence type="inferred from homology"/>
<dbReference type="GO" id="GO:0004129">
    <property type="term" value="F:cytochrome-c oxidase activity"/>
    <property type="evidence" value="ECO:0007669"/>
    <property type="project" value="UniProtKB-EC"/>
</dbReference>
<evidence type="ECO:0000256" key="11">
    <source>
        <dbReference type="ARBA" id="ARBA00023004"/>
    </source>
</evidence>
<evidence type="ECO:0000256" key="2">
    <source>
        <dbReference type="ARBA" id="ARBA00007866"/>
    </source>
</evidence>
<dbReference type="GO" id="GO:0005507">
    <property type="term" value="F:copper ion binding"/>
    <property type="evidence" value="ECO:0007669"/>
    <property type="project" value="InterPro"/>
</dbReference>
<dbReference type="InterPro" id="IPR001505">
    <property type="entry name" value="Copper_CuA"/>
</dbReference>
<keyword evidence="8" id="KW-1278">Translocase</keyword>
<dbReference type="PANTHER" id="PTHR22888:SF9">
    <property type="entry name" value="CYTOCHROME C OXIDASE SUBUNIT 2"/>
    <property type="match status" value="1"/>
</dbReference>
<dbReference type="EC" id="7.1.1.9" evidence="18"/>
<evidence type="ECO:0000259" key="22">
    <source>
        <dbReference type="PROSITE" id="PS50999"/>
    </source>
</evidence>
<keyword evidence="5 17" id="KW-0679">Respiratory chain</keyword>
<evidence type="ECO:0000256" key="18">
    <source>
        <dbReference type="RuleBase" id="RU004024"/>
    </source>
</evidence>
<accession>A0A1T2KSM2</accession>
<dbReference type="PROSITE" id="PS51007">
    <property type="entry name" value="CYTC"/>
    <property type="match status" value="1"/>
</dbReference>
<evidence type="ECO:0000256" key="16">
    <source>
        <dbReference type="PROSITE-ProRule" id="PRU00433"/>
    </source>
</evidence>
<evidence type="ECO:0000313" key="25">
    <source>
        <dbReference type="Proteomes" id="UP000190198"/>
    </source>
</evidence>
<dbReference type="SUPFAM" id="SSF46626">
    <property type="entry name" value="Cytochrome c"/>
    <property type="match status" value="1"/>
</dbReference>
<dbReference type="InterPro" id="IPR011759">
    <property type="entry name" value="Cyt_c_oxidase_su2_TM_dom"/>
</dbReference>
<keyword evidence="7 16" id="KW-0479">Metal-binding</keyword>
<dbReference type="Pfam" id="PF13442">
    <property type="entry name" value="Cytochrome_CBB3"/>
    <property type="match status" value="1"/>
</dbReference>
<evidence type="ECO:0000256" key="13">
    <source>
        <dbReference type="ARBA" id="ARBA00023136"/>
    </source>
</evidence>
<dbReference type="PROSITE" id="PS50857">
    <property type="entry name" value="COX2_CUA"/>
    <property type="match status" value="1"/>
</dbReference>
<dbReference type="PROSITE" id="PS50999">
    <property type="entry name" value="COX2_TM"/>
    <property type="match status" value="1"/>
</dbReference>
<dbReference type="InterPro" id="IPR008972">
    <property type="entry name" value="Cupredoxin"/>
</dbReference>
<evidence type="ECO:0000256" key="3">
    <source>
        <dbReference type="ARBA" id="ARBA00022448"/>
    </source>
</evidence>
<keyword evidence="10 19" id="KW-1133">Transmembrane helix</keyword>
<protein>
    <recommendedName>
        <fullName evidence="18">Cytochrome c oxidase subunit 2</fullName>
        <ecNumber evidence="18">7.1.1.9</ecNumber>
    </recommendedName>
</protein>
<evidence type="ECO:0000256" key="10">
    <source>
        <dbReference type="ARBA" id="ARBA00022989"/>
    </source>
</evidence>
<keyword evidence="25" id="KW-1185">Reference proteome</keyword>
<dbReference type="InterPro" id="IPR036257">
    <property type="entry name" value="Cyt_c_oxidase_su2_TM_sf"/>
</dbReference>
<dbReference type="Pfam" id="PF02790">
    <property type="entry name" value="COX2_TM"/>
    <property type="match status" value="1"/>
</dbReference>
<keyword evidence="9 17" id="KW-0249">Electron transport</keyword>
<dbReference type="Gene3D" id="1.10.287.90">
    <property type="match status" value="1"/>
</dbReference>
<name>A0A1T2KSM2_9GAMM</name>
<dbReference type="GO" id="GO:0016491">
    <property type="term" value="F:oxidoreductase activity"/>
    <property type="evidence" value="ECO:0007669"/>
    <property type="project" value="InterPro"/>
</dbReference>
<reference evidence="24 25" key="1">
    <citation type="submission" date="2016-11" db="EMBL/GenBank/DDBJ databases">
        <title>Mixed transmission modes and dynamic genome evolution in an obligate animal-bacterial symbiosis.</title>
        <authorList>
            <person name="Russell S.L."/>
            <person name="Corbett-Detig R.B."/>
            <person name="Cavanaugh C.M."/>
        </authorList>
    </citation>
    <scope>NUCLEOTIDE SEQUENCE [LARGE SCALE GENOMIC DNA]</scope>
    <source>
        <strain evidence="24">Sp-SM6</strain>
    </source>
</reference>
<evidence type="ECO:0000256" key="19">
    <source>
        <dbReference type="SAM" id="Phobius"/>
    </source>
</evidence>
<evidence type="ECO:0000256" key="20">
    <source>
        <dbReference type="SAM" id="SignalP"/>
    </source>
</evidence>
<dbReference type="NCBIfam" id="TIGR02866">
    <property type="entry name" value="CoxB"/>
    <property type="match status" value="1"/>
</dbReference>
<dbReference type="InterPro" id="IPR002429">
    <property type="entry name" value="CcO_II-like_C"/>
</dbReference>
<dbReference type="Gene3D" id="2.60.40.420">
    <property type="entry name" value="Cupredoxins - blue copper proteins"/>
    <property type="match status" value="1"/>
</dbReference>
<dbReference type="InterPro" id="IPR045187">
    <property type="entry name" value="CcO_II"/>
</dbReference>
<organism evidence="24 25">
    <name type="scientific">Solemya elarraichensis gill symbiont</name>
    <dbReference type="NCBI Taxonomy" id="1918949"/>
    <lineage>
        <taxon>Bacteria</taxon>
        <taxon>Pseudomonadati</taxon>
        <taxon>Pseudomonadota</taxon>
        <taxon>Gammaproteobacteria</taxon>
        <taxon>sulfur-oxidizing symbionts</taxon>
    </lineage>
</organism>
<evidence type="ECO:0000256" key="4">
    <source>
        <dbReference type="ARBA" id="ARBA00022617"/>
    </source>
</evidence>
<evidence type="ECO:0000256" key="6">
    <source>
        <dbReference type="ARBA" id="ARBA00022692"/>
    </source>
</evidence>
<dbReference type="GO" id="GO:0020037">
    <property type="term" value="F:heme binding"/>
    <property type="evidence" value="ECO:0007669"/>
    <property type="project" value="InterPro"/>
</dbReference>
<feature type="domain" description="Cytochrome oxidase subunit II copper A binding" evidence="21">
    <location>
        <begin position="124"/>
        <end position="266"/>
    </location>
</feature>
<comment type="function">
    <text evidence="14 18">Subunits I and II form the functional core of the enzyme complex. Electrons originating in cytochrome c are transferred via heme a and Cu(A) to the binuclear center formed by heme a3 and Cu(B).</text>
</comment>
<keyword evidence="3 17" id="KW-0813">Transport</keyword>
<evidence type="ECO:0000256" key="9">
    <source>
        <dbReference type="ARBA" id="ARBA00022982"/>
    </source>
</evidence>
<dbReference type="GO" id="GO:0005886">
    <property type="term" value="C:plasma membrane"/>
    <property type="evidence" value="ECO:0007669"/>
    <property type="project" value="UniProtKB-SubCell"/>
</dbReference>
<dbReference type="SUPFAM" id="SSF49503">
    <property type="entry name" value="Cupredoxins"/>
    <property type="match status" value="1"/>
</dbReference>
<feature type="non-terminal residue" evidence="24">
    <location>
        <position position="1"/>
    </location>
</feature>
<feature type="non-terminal residue" evidence="24">
    <location>
        <position position="372"/>
    </location>
</feature>
<comment type="similarity">
    <text evidence="2 17">Belongs to the cytochrome c oxidase subunit 2 family.</text>
</comment>
<dbReference type="PRINTS" id="PR01166">
    <property type="entry name" value="CYCOXIDASEII"/>
</dbReference>
<evidence type="ECO:0000256" key="7">
    <source>
        <dbReference type="ARBA" id="ARBA00022723"/>
    </source>
</evidence>
<keyword evidence="4 16" id="KW-0349">Heme</keyword>
<dbReference type="Proteomes" id="UP000190198">
    <property type="component" value="Unassembled WGS sequence"/>
</dbReference>
<dbReference type="Gene3D" id="1.10.760.10">
    <property type="entry name" value="Cytochrome c-like domain"/>
    <property type="match status" value="1"/>
</dbReference>
<dbReference type="GO" id="GO:0042773">
    <property type="term" value="P:ATP synthesis coupled electron transport"/>
    <property type="evidence" value="ECO:0007669"/>
    <property type="project" value="TreeGrafter"/>
</dbReference>
<evidence type="ECO:0000256" key="15">
    <source>
        <dbReference type="ARBA" id="ARBA00047816"/>
    </source>
</evidence>
<feature type="transmembrane region" description="Helical" evidence="19">
    <location>
        <begin position="52"/>
        <end position="73"/>
    </location>
</feature>
<dbReference type="AlphaFoldDB" id="A0A1T2KSM2"/>
<evidence type="ECO:0000256" key="14">
    <source>
        <dbReference type="ARBA" id="ARBA00024688"/>
    </source>
</evidence>